<dbReference type="Proteomes" id="UP000266234">
    <property type="component" value="Unassembled WGS sequence"/>
</dbReference>
<feature type="repeat" description="ANK" evidence="3">
    <location>
        <begin position="1345"/>
        <end position="1377"/>
    </location>
</feature>
<dbReference type="PRINTS" id="PR01415">
    <property type="entry name" value="ANKYRIN"/>
</dbReference>
<proteinExistence type="predicted"/>
<dbReference type="InterPro" id="IPR002110">
    <property type="entry name" value="Ankyrin_rpt"/>
</dbReference>
<reference evidence="5 6" key="1">
    <citation type="journal article" date="2018" name="PLoS Pathog.">
        <title>Evolution of structural diversity of trichothecenes, a family of toxins produced by plant pathogenic and entomopathogenic fungi.</title>
        <authorList>
            <person name="Proctor R.H."/>
            <person name="McCormick S.P."/>
            <person name="Kim H.S."/>
            <person name="Cardoza R.E."/>
            <person name="Stanley A.M."/>
            <person name="Lindo L."/>
            <person name="Kelly A."/>
            <person name="Brown D.W."/>
            <person name="Lee T."/>
            <person name="Vaughan M.M."/>
            <person name="Alexander N.J."/>
            <person name="Busman M."/>
            <person name="Gutierrez S."/>
        </authorList>
    </citation>
    <scope>NUCLEOTIDE SEQUENCE [LARGE SCALE GENOMIC DNA]</scope>
    <source>
        <strain evidence="5 6">NRRL 20695</strain>
    </source>
</reference>
<feature type="repeat" description="ANK" evidence="3">
    <location>
        <begin position="1411"/>
        <end position="1443"/>
    </location>
</feature>
<feature type="repeat" description="ANK" evidence="3">
    <location>
        <begin position="1108"/>
        <end position="1130"/>
    </location>
</feature>
<gene>
    <name evidence="5" type="ORF">FLONG3_3080</name>
</gene>
<evidence type="ECO:0000259" key="4">
    <source>
        <dbReference type="Pfam" id="PF24883"/>
    </source>
</evidence>
<dbReference type="Gene3D" id="3.40.50.300">
    <property type="entry name" value="P-loop containing nucleotide triphosphate hydrolases"/>
    <property type="match status" value="1"/>
</dbReference>
<dbReference type="Pfam" id="PF12796">
    <property type="entry name" value="Ank_2"/>
    <property type="match status" value="9"/>
</dbReference>
<evidence type="ECO:0000256" key="2">
    <source>
        <dbReference type="ARBA" id="ARBA00023043"/>
    </source>
</evidence>
<feature type="repeat" description="ANK" evidence="3">
    <location>
        <begin position="1278"/>
        <end position="1302"/>
    </location>
</feature>
<feature type="repeat" description="ANK" evidence="3">
    <location>
        <begin position="1806"/>
        <end position="1839"/>
    </location>
</feature>
<feature type="domain" description="Nephrocystin 3-like N-terminal" evidence="4">
    <location>
        <begin position="408"/>
        <end position="566"/>
    </location>
</feature>
<dbReference type="PANTHER" id="PTHR24123:SF33">
    <property type="entry name" value="PROTEIN HOS4"/>
    <property type="match status" value="1"/>
</dbReference>
<dbReference type="InterPro" id="IPR051165">
    <property type="entry name" value="Multifunctional_ANK_Repeat"/>
</dbReference>
<dbReference type="PROSITE" id="PS50088">
    <property type="entry name" value="ANK_REPEAT"/>
    <property type="match status" value="12"/>
</dbReference>
<keyword evidence="1" id="KW-0677">Repeat</keyword>
<keyword evidence="2 3" id="KW-0040">ANK repeat</keyword>
<feature type="repeat" description="ANK" evidence="3">
    <location>
        <begin position="1378"/>
        <end position="1410"/>
    </location>
</feature>
<protein>
    <submittedName>
        <fullName evidence="5">Ankyrin repeat-containing</fullName>
    </submittedName>
</protein>
<feature type="repeat" description="ANK" evidence="3">
    <location>
        <begin position="1071"/>
        <end position="1093"/>
    </location>
</feature>
<dbReference type="Pfam" id="PF00023">
    <property type="entry name" value="Ank"/>
    <property type="match status" value="4"/>
</dbReference>
<feature type="repeat" description="ANK" evidence="3">
    <location>
        <begin position="1668"/>
        <end position="1692"/>
    </location>
</feature>
<dbReference type="InterPro" id="IPR036770">
    <property type="entry name" value="Ankyrin_rpt-contain_sf"/>
</dbReference>
<feature type="repeat" description="ANK" evidence="3">
    <location>
        <begin position="1312"/>
        <end position="1344"/>
    </location>
</feature>
<organism evidence="5 6">
    <name type="scientific">Fusarium longipes</name>
    <dbReference type="NCBI Taxonomy" id="694270"/>
    <lineage>
        <taxon>Eukaryota</taxon>
        <taxon>Fungi</taxon>
        <taxon>Dikarya</taxon>
        <taxon>Ascomycota</taxon>
        <taxon>Pezizomycotina</taxon>
        <taxon>Sordariomycetes</taxon>
        <taxon>Hypocreomycetidae</taxon>
        <taxon>Hypocreales</taxon>
        <taxon>Nectriaceae</taxon>
        <taxon>Fusarium</taxon>
    </lineage>
</organism>
<dbReference type="EMBL" id="PXOG01000057">
    <property type="protein sequence ID" value="RGP78881.1"/>
    <property type="molecule type" value="Genomic_DNA"/>
</dbReference>
<keyword evidence="6" id="KW-1185">Reference proteome</keyword>
<comment type="caution">
    <text evidence="5">The sequence shown here is derived from an EMBL/GenBank/DDBJ whole genome shotgun (WGS) entry which is preliminary data.</text>
</comment>
<dbReference type="PANTHER" id="PTHR24123">
    <property type="entry name" value="ANKYRIN REPEAT-CONTAINING"/>
    <property type="match status" value="1"/>
</dbReference>
<dbReference type="SUPFAM" id="SSF48403">
    <property type="entry name" value="Ankyrin repeat"/>
    <property type="match status" value="3"/>
</dbReference>
<dbReference type="SMART" id="SM00248">
    <property type="entry name" value="ANK"/>
    <property type="match status" value="27"/>
</dbReference>
<dbReference type="STRING" id="694270.A0A395T2I1"/>
<dbReference type="Pfam" id="PF24883">
    <property type="entry name" value="NPHP3_N"/>
    <property type="match status" value="1"/>
</dbReference>
<accession>A0A395T2I1</accession>
<sequence length="1930" mass="217284">MTSRKGPIFRVTGLPADRSDKELEVALRTTINENFSEKETPRPRFSTTIIPSCYDDLERAALVEFHYGVPNFLNDLVENPLGDWQVEMGDIDINFDKHFFGFTQLYQPNANPSVTADIIAITGLDGHAYGSWRGKGSLGRMWLRDFLSKDLPHCRTMIYGYNSKLSSHGIDTIMDYGRELMEELKKIRNSEEVSYCELIISTPGMRLTVMEYQLRQRPLFFIAHSFGGIILAHCLVKAVQTNEDDHPTIATLHKATYGMLLFAIPHKGLVVSDIQNMVTAGGTHPRSALLDQIKVKSDLLANQLVDFKNLIRDRKIVSFYETGQTRQLEFNTQAKRWERTGSFVTAVDTDSALLQLPDSMEEKIPLGTDHSMIVKFDARQSPGYASSRDRLKAFEEDARKVVGARFYLLWIKGIPGSGKSTALQYALDNYHKTPEAGDNPFTLVFFFHHRGSDLQQTSYGFIRSLLCQILRQNPKTLQDLVDVFSQRTHEIGHHGEGWQWRREELWRFFEDSVTQILKTRQIWLFVDALDECRGNDATDVFLRIRNILRNVPNLGLNRLQVCFSSRRYPDLDPTGNLVINLDLENQEDISTYVRQQLSHFHRLDHSGIPELIVNNAKSLFLWASIMVGKVLDKLPTTDSWTPLKDEIRHTPQELDDLYYHLIKDPRPGFLEIIRWICFASRPLLVDELRWAVIMDVDYGHTSLQACQRSRWFGPRDVRFEDRVRLLSHGLAEVIPQTRVVRFIHQSVKDFFIDKGGFQSLISNTRIDSIIEDAHQRLSRACIRYFAMKEISQLPSHSFGDLSSTFPLLDYATKSWVSHLKLCDAESQTRILDSSFGSQKGPLQTWIRVFSMIDQHSTHCPPRGFTMLHFLSANHLFAPLQKLLLEPGCSLEPVNSMDEHGQTPLLCATKNGCYDTAKLLLDLGRADPNIGDKQRRTPLWWAAKNGHAEVTRLLLCSKGVNVNATDFECGRTPLTWAARNGHAWVTGLILGTKGVNVNARDTEYGRAPLTWAARNGNAEVAALILKSNDINLEIQDNASRTPIAWTAKNGHIDVLKLLLVRSLAVIDTKDDEGHTPVSWAARNGYADVVELLLQTSRKLGLDIDTADEDGRTPLSWAAGNGHSDVVKLILNIRGEDINLTEGLHHTSHFWNLSTRRGRKLQRHLSQIIQGYDINSKDKFGRTPLGWAAHNGHTETVRLLIEANAKINTKDKRGRTPLSMVVRNYKRVTGRLLHLEETCAGAEDEASQTPLILASESGHYAVAKLLLESKSIDVNTESQDGWTTLTWAAKNGHDSLVKLLLDTGKIDVNQRTRDDWTPLLLAASKGHYAVVKLLLDRRAHINAKDTDGWTALLFATSNGHDAVVELLLERNADVNTKGQNGRTPLLLASEKGHCTSVKLLLDMNADINAKTQKGWTPLMWATKNADDTVVKLLLDRNANVNAKDSEELLLKRKEVDINAKDHNGKTPLIWASEKGFARITDLLLSTGNADVEAKDTEGKTALLHAVEGAYLHITKLLLKKGNADVNARDDEDWTALLIASKTCRKGILKLILDTKKADINCKDYWPERTPLLWAAQFGYATIVKLLLKEENLLFEERDSEHDRTPLIWAALKGRRTVVKLLLESKKVNVNAEDCDKLTALLWAARNGKADVVKLLLSEEEIYLEAKDPKHGRTSLIWAAHNGRTDVVKALITHGKINVNAKDKEGRTPLAWAVTKGYRTVVETLLSVETVDIYSEDTYGRTLLSLAANGRFDFCNVAPLLLNKGYYKVDEGDHRGRTPLSWAAGHGSEFMIKLLLNTNLVDVNAKDYDGRTPIHTAIRYMQKDAVKALLEATDIDINLKDKDGQTPLSRATRGHSLDLMELLLGTGKADVNTRDDCGRTPLIWAAIENYPLVIKRLLKQKEVDITASDRDGLTALSWAVKKNQRGVVKLLQP</sequence>
<dbReference type="OrthoDB" id="7464126at2759"/>
<dbReference type="InterPro" id="IPR056884">
    <property type="entry name" value="NPHP3-like_N"/>
</dbReference>
<evidence type="ECO:0000256" key="3">
    <source>
        <dbReference type="PROSITE-ProRule" id="PRU00023"/>
    </source>
</evidence>
<dbReference type="Gene3D" id="1.25.40.20">
    <property type="entry name" value="Ankyrin repeat-containing domain"/>
    <property type="match status" value="11"/>
</dbReference>
<name>A0A395T2I1_9HYPO</name>
<evidence type="ECO:0000313" key="6">
    <source>
        <dbReference type="Proteomes" id="UP000266234"/>
    </source>
</evidence>
<feature type="repeat" description="ANK" evidence="3">
    <location>
        <begin position="933"/>
        <end position="966"/>
    </location>
</feature>
<dbReference type="SUPFAM" id="SSF52540">
    <property type="entry name" value="P-loop containing nucleoside triphosphate hydrolases"/>
    <property type="match status" value="1"/>
</dbReference>
<evidence type="ECO:0000313" key="5">
    <source>
        <dbReference type="EMBL" id="RGP78881.1"/>
    </source>
</evidence>
<evidence type="ECO:0000256" key="1">
    <source>
        <dbReference type="ARBA" id="ARBA00022737"/>
    </source>
</evidence>
<dbReference type="PROSITE" id="PS50297">
    <property type="entry name" value="ANK_REP_REGION"/>
    <property type="match status" value="10"/>
</dbReference>
<dbReference type="InterPro" id="IPR027417">
    <property type="entry name" value="P-loop_NTPase"/>
</dbReference>
<feature type="repeat" description="ANK" evidence="3">
    <location>
        <begin position="968"/>
        <end position="1001"/>
    </location>
</feature>
<feature type="repeat" description="ANK" evidence="3">
    <location>
        <begin position="1178"/>
        <end position="1210"/>
    </location>
</feature>